<accession>A0A518CD54</accession>
<feature type="domain" description="DUF4142" evidence="3">
    <location>
        <begin position="168"/>
        <end position="244"/>
    </location>
</feature>
<feature type="region of interest" description="Disordered" evidence="1">
    <location>
        <begin position="105"/>
        <end position="158"/>
    </location>
</feature>
<feature type="compositionally biased region" description="Basic and acidic residues" evidence="1">
    <location>
        <begin position="143"/>
        <end position="158"/>
    </location>
</feature>
<dbReference type="InterPro" id="IPR025419">
    <property type="entry name" value="DUF4142"/>
</dbReference>
<proteinExistence type="predicted"/>
<sequence precursor="true">MSTCVKLTGCVILWGALCTASILAQAPAIAQKKEVSDVDALGSHVAIKLLLMNKEAIVLGELAEKKAQSDAVKKFAQEMVAKHGKLEKQLEPLIDSEHLESIESIDTDIRYPRGEPGTQQERADAESIRDNKWVLEGGPKPTAPKDDTSPKKLTKKEDREIEKDVDVVQYQLAAVKDHIQSVVERLDPLEGAEFDKAYLDQTIRAHAWMFAELGAMKVSDQPKLEKLSQQEKKMAEQHLAEARRIRDQLLRGGK</sequence>
<feature type="signal peptide" evidence="2">
    <location>
        <begin position="1"/>
        <end position="26"/>
    </location>
</feature>
<dbReference type="Gene3D" id="1.20.1260.10">
    <property type="match status" value="1"/>
</dbReference>
<dbReference type="PANTHER" id="PTHR38593:SF1">
    <property type="entry name" value="BLR2558 PROTEIN"/>
    <property type="match status" value="1"/>
</dbReference>
<evidence type="ECO:0000259" key="3">
    <source>
        <dbReference type="Pfam" id="PF13628"/>
    </source>
</evidence>
<dbReference type="Proteomes" id="UP000318626">
    <property type="component" value="Chromosome"/>
</dbReference>
<evidence type="ECO:0000256" key="2">
    <source>
        <dbReference type="SAM" id="SignalP"/>
    </source>
</evidence>
<dbReference type="RefSeq" id="WP_144975789.1">
    <property type="nucleotide sequence ID" value="NZ_CP036289.1"/>
</dbReference>
<dbReference type="KEGG" id="bvo:Pan97_41860"/>
<feature type="compositionally biased region" description="Basic and acidic residues" evidence="1">
    <location>
        <begin position="121"/>
        <end position="133"/>
    </location>
</feature>
<dbReference type="Pfam" id="PF13628">
    <property type="entry name" value="DUF4142"/>
    <property type="match status" value="2"/>
</dbReference>
<keyword evidence="2" id="KW-0732">Signal</keyword>
<evidence type="ECO:0000313" key="4">
    <source>
        <dbReference type="EMBL" id="QDU77124.1"/>
    </source>
</evidence>
<evidence type="ECO:0000256" key="1">
    <source>
        <dbReference type="SAM" id="MobiDB-lite"/>
    </source>
</evidence>
<protein>
    <recommendedName>
        <fullName evidence="3">DUF4142 domain-containing protein</fullName>
    </recommendedName>
</protein>
<feature type="chain" id="PRO_5022147651" description="DUF4142 domain-containing protein" evidence="2">
    <location>
        <begin position="27"/>
        <end position="254"/>
    </location>
</feature>
<dbReference type="InterPro" id="IPR012347">
    <property type="entry name" value="Ferritin-like"/>
</dbReference>
<feature type="domain" description="DUF4142" evidence="3">
    <location>
        <begin position="53"/>
        <end position="100"/>
    </location>
</feature>
<organism evidence="4 5">
    <name type="scientific">Bremerella volcania</name>
    <dbReference type="NCBI Taxonomy" id="2527984"/>
    <lineage>
        <taxon>Bacteria</taxon>
        <taxon>Pseudomonadati</taxon>
        <taxon>Planctomycetota</taxon>
        <taxon>Planctomycetia</taxon>
        <taxon>Pirellulales</taxon>
        <taxon>Pirellulaceae</taxon>
        <taxon>Bremerella</taxon>
    </lineage>
</organism>
<keyword evidence="5" id="KW-1185">Reference proteome</keyword>
<gene>
    <name evidence="4" type="ORF">Pan97_41860</name>
</gene>
<dbReference type="EMBL" id="CP036289">
    <property type="protein sequence ID" value="QDU77124.1"/>
    <property type="molecule type" value="Genomic_DNA"/>
</dbReference>
<name>A0A518CD54_9BACT</name>
<evidence type="ECO:0000313" key="5">
    <source>
        <dbReference type="Proteomes" id="UP000318626"/>
    </source>
</evidence>
<dbReference type="PANTHER" id="PTHR38593">
    <property type="entry name" value="BLR2558 PROTEIN"/>
    <property type="match status" value="1"/>
</dbReference>
<reference evidence="5" key="1">
    <citation type="submission" date="2019-02" db="EMBL/GenBank/DDBJ databases">
        <title>Deep-cultivation of Planctomycetes and their phenomic and genomic characterization uncovers novel biology.</title>
        <authorList>
            <person name="Wiegand S."/>
            <person name="Jogler M."/>
            <person name="Boedeker C."/>
            <person name="Pinto D."/>
            <person name="Vollmers J."/>
            <person name="Rivas-Marin E."/>
            <person name="Kohn T."/>
            <person name="Peeters S.H."/>
            <person name="Heuer A."/>
            <person name="Rast P."/>
            <person name="Oberbeckmann S."/>
            <person name="Bunk B."/>
            <person name="Jeske O."/>
            <person name="Meyerdierks A."/>
            <person name="Storesund J.E."/>
            <person name="Kallscheuer N."/>
            <person name="Luecker S."/>
            <person name="Lage O.M."/>
            <person name="Pohl T."/>
            <person name="Merkel B.J."/>
            <person name="Hornburger P."/>
            <person name="Mueller R.-W."/>
            <person name="Bruemmer F."/>
            <person name="Labrenz M."/>
            <person name="Spormann A.M."/>
            <person name="Op den Camp H."/>
            <person name="Overmann J."/>
            <person name="Amann R."/>
            <person name="Jetten M.S.M."/>
            <person name="Mascher T."/>
            <person name="Medema M.H."/>
            <person name="Devos D.P."/>
            <person name="Kaster A.-K."/>
            <person name="Ovreas L."/>
            <person name="Rohde M."/>
            <person name="Galperin M.Y."/>
            <person name="Jogler C."/>
        </authorList>
    </citation>
    <scope>NUCLEOTIDE SEQUENCE [LARGE SCALE GENOMIC DNA]</scope>
    <source>
        <strain evidence="5">Pan97</strain>
    </source>
</reference>
<dbReference type="OrthoDB" id="209532at2"/>
<dbReference type="AlphaFoldDB" id="A0A518CD54"/>